<sequence length="490" mass="53166">MGEVTNVDVLIIGGGVIGCGAARELSKYELNILVVEKASDISEGTTKCNNGMIHSGYDTKPNSLKAIYGVKGNAMYTQWAEELGFHFNRTGSFVCGFNQDDMDIIQGLYENGIKNKVPGIEVISGERAREIEPNINDGVIGALWTPSAGYVEPYEVTLALAENAIENGAKIWLNTEVFDVLQENGKVTGVVTNKGIIKAKVIVNSAGLYADEIARMANDEFYTIHPRRGALGILDKENKGKLHTFVGKAPSNYTKGGGPQETPEGTLLIGPSAKEVADKEDLGVDRDDLDFILDKAMELTKNISKDTLITFFSGNRAATFEEDFIIEPSKKVKGFIHVAGIQSPGLASAPAISEEVMNLTLAELGDGVKGKSNYNPKHTFNKAFRDCTNEEREKLIAQNPAYGKIICRCETVTEAEIVNAINGLVPATTMDAVKRRTRAGMGRCQSGFCGSKVLDLLSKELKIDPTEVTLKGKNSEILTQTTRNFKGREI</sequence>
<dbReference type="EMBL" id="LJHD01000227">
    <property type="protein sequence ID" value="ONI40936.1"/>
    <property type="molecule type" value="Genomic_DNA"/>
</dbReference>
<gene>
    <name evidence="1" type="ORF">AN640_08320</name>
</gene>
<protein>
    <submittedName>
        <fullName evidence="1">FAD/NAD(P)-binding oxidoreductase</fullName>
    </submittedName>
</protein>
<evidence type="ECO:0000313" key="1">
    <source>
        <dbReference type="EMBL" id="ONI40936.1"/>
    </source>
</evidence>
<accession>A0ACC8XDI5</accession>
<comment type="caution">
    <text evidence="1">The sequence shown here is derived from an EMBL/GenBank/DDBJ whole genome shotgun (WGS) entry which is preliminary data.</text>
</comment>
<proteinExistence type="predicted"/>
<keyword evidence="2" id="KW-1185">Reference proteome</keyword>
<name>A0ACC8XDI5_9FIRM</name>
<reference evidence="1" key="1">
    <citation type="submission" date="2016-08" db="EMBL/GenBank/DDBJ databases">
        <authorList>
            <person name="Ngugi D.K."/>
            <person name="Miyake S."/>
            <person name="Stingl U."/>
        </authorList>
    </citation>
    <scope>NUCLEOTIDE SEQUENCE</scope>
    <source>
        <strain evidence="1">SCG-D08WGA-EpuloA1</strain>
    </source>
</reference>
<dbReference type="Proteomes" id="UP000188637">
    <property type="component" value="Unassembled WGS sequence"/>
</dbReference>
<evidence type="ECO:0000313" key="2">
    <source>
        <dbReference type="Proteomes" id="UP000188637"/>
    </source>
</evidence>
<organism evidence="1 2">
    <name type="scientific">Candidatus Epulonipiscium fishelsonii</name>
    <dbReference type="NCBI Taxonomy" id="77094"/>
    <lineage>
        <taxon>Bacteria</taxon>
        <taxon>Bacillati</taxon>
        <taxon>Bacillota</taxon>
        <taxon>Clostridia</taxon>
        <taxon>Lachnospirales</taxon>
        <taxon>Lachnospiraceae</taxon>
        <taxon>Candidatus Epulonipiscium</taxon>
    </lineage>
</organism>